<organism evidence="4">
    <name type="scientific">Haemonchus placei</name>
    <name type="common">Barber's pole worm</name>
    <dbReference type="NCBI Taxonomy" id="6290"/>
    <lineage>
        <taxon>Eukaryota</taxon>
        <taxon>Metazoa</taxon>
        <taxon>Ecdysozoa</taxon>
        <taxon>Nematoda</taxon>
        <taxon>Chromadorea</taxon>
        <taxon>Rhabditida</taxon>
        <taxon>Rhabditina</taxon>
        <taxon>Rhabditomorpha</taxon>
        <taxon>Strongyloidea</taxon>
        <taxon>Trichostrongylidae</taxon>
        <taxon>Haemonchus</taxon>
    </lineage>
</organism>
<keyword evidence="1" id="KW-0812">Transmembrane</keyword>
<name>A0A0N4X735_HAEPC</name>
<evidence type="ECO:0000313" key="2">
    <source>
        <dbReference type="EMBL" id="VDO81903.1"/>
    </source>
</evidence>
<sequence length="151" mass="17122">MCSLKKRKEKSLLKTCVGISSALSAFYSLFLTISAVVLELSHVLSEEEEREVTIKDMIFGMYMYGVSILFFFYMYIVLLLNPQWYWAVNVLQTFTGWHKGIIPSRLAGPLTDLTPDHPTSLLKIAEVRKSNGKPLGLQFPFERSYLSNGCG</sequence>
<dbReference type="OrthoDB" id="6429739at2759"/>
<dbReference type="Proteomes" id="UP000268014">
    <property type="component" value="Unassembled WGS sequence"/>
</dbReference>
<keyword evidence="3" id="KW-1185">Reference proteome</keyword>
<evidence type="ECO:0000313" key="4">
    <source>
        <dbReference type="WBParaSite" id="HPLM_0002017701-mRNA-1"/>
    </source>
</evidence>
<gene>
    <name evidence="2" type="ORF">HPLM_LOCUS20169</name>
</gene>
<dbReference type="EMBL" id="UZAF01021919">
    <property type="protein sequence ID" value="VDO81903.1"/>
    <property type="molecule type" value="Genomic_DNA"/>
</dbReference>
<evidence type="ECO:0000313" key="3">
    <source>
        <dbReference type="Proteomes" id="UP000268014"/>
    </source>
</evidence>
<dbReference type="WBParaSite" id="HPLM_0002017701-mRNA-1">
    <property type="protein sequence ID" value="HPLM_0002017701-mRNA-1"/>
    <property type="gene ID" value="HPLM_0002017701"/>
</dbReference>
<reference evidence="2 3" key="2">
    <citation type="submission" date="2018-11" db="EMBL/GenBank/DDBJ databases">
        <authorList>
            <consortium name="Pathogen Informatics"/>
        </authorList>
    </citation>
    <scope>NUCLEOTIDE SEQUENCE [LARGE SCALE GENOMIC DNA]</scope>
    <source>
        <strain evidence="2 3">MHpl1</strain>
    </source>
</reference>
<proteinExistence type="predicted"/>
<accession>A0A0N4X735</accession>
<evidence type="ECO:0000256" key="1">
    <source>
        <dbReference type="SAM" id="Phobius"/>
    </source>
</evidence>
<dbReference type="AlphaFoldDB" id="A0A0N4X735"/>
<keyword evidence="1" id="KW-1133">Transmembrane helix</keyword>
<feature type="transmembrane region" description="Helical" evidence="1">
    <location>
        <begin position="58"/>
        <end position="80"/>
    </location>
</feature>
<keyword evidence="1" id="KW-0472">Membrane</keyword>
<feature type="transmembrane region" description="Helical" evidence="1">
    <location>
        <begin position="12"/>
        <end position="38"/>
    </location>
</feature>
<reference evidence="4" key="1">
    <citation type="submission" date="2017-02" db="UniProtKB">
        <authorList>
            <consortium name="WormBaseParasite"/>
        </authorList>
    </citation>
    <scope>IDENTIFICATION</scope>
</reference>
<protein>
    <submittedName>
        <fullName evidence="4">Palmitoyltransferase</fullName>
    </submittedName>
</protein>